<keyword evidence="2" id="KW-1185">Reference proteome</keyword>
<evidence type="ECO:0000313" key="2">
    <source>
        <dbReference type="Proteomes" id="UP000182237"/>
    </source>
</evidence>
<dbReference type="AlphaFoldDB" id="A0A1H1PFN4"/>
<dbReference type="RefSeq" id="WP_019194708.1">
    <property type="nucleotide sequence ID" value="NZ_LT629765.1"/>
</dbReference>
<accession>A0A1H1PFN4</accession>
<organism evidence="1 2">
    <name type="scientific">Corynebacterium timonense</name>
    <dbReference type="NCBI Taxonomy" id="441500"/>
    <lineage>
        <taxon>Bacteria</taxon>
        <taxon>Bacillati</taxon>
        <taxon>Actinomycetota</taxon>
        <taxon>Actinomycetes</taxon>
        <taxon>Mycobacteriales</taxon>
        <taxon>Corynebacteriaceae</taxon>
        <taxon>Corynebacterium</taxon>
    </lineage>
</organism>
<name>A0A1H1PFN4_9CORY</name>
<dbReference type="STRING" id="1203190.GCA_000312345_01914"/>
<dbReference type="EMBL" id="LT629765">
    <property type="protein sequence ID" value="SDS10076.1"/>
    <property type="molecule type" value="Genomic_DNA"/>
</dbReference>
<reference evidence="1 2" key="1">
    <citation type="submission" date="2016-10" db="EMBL/GenBank/DDBJ databases">
        <authorList>
            <person name="de Groot N.N."/>
        </authorList>
    </citation>
    <scope>NUCLEOTIDE SEQUENCE [LARGE SCALE GENOMIC DNA]</scope>
    <source>
        <strain evidence="1 2">DSM 45434</strain>
    </source>
</reference>
<sequence>MNAPVPRDPRRPRVDGAELSRAVDEILAEPATTLREEAEHLRRAHALLNDALQTR</sequence>
<evidence type="ECO:0000313" key="1">
    <source>
        <dbReference type="EMBL" id="SDS10076.1"/>
    </source>
</evidence>
<protein>
    <submittedName>
        <fullName evidence="1">Uncharacterized protein</fullName>
    </submittedName>
</protein>
<proteinExistence type="predicted"/>
<gene>
    <name evidence="1" type="ORF">SAMN04488539_1005</name>
</gene>
<dbReference type="Proteomes" id="UP000182237">
    <property type="component" value="Chromosome I"/>
</dbReference>